<protein>
    <recommendedName>
        <fullName evidence="1">Glucose-1-phosphate adenylyltransferase/Bifunctional protein GlmU-like C-terminal hexapeptide domain-containing protein</fullName>
    </recommendedName>
</protein>
<accession>A0A3B1DJT1</accession>
<dbReference type="EMBL" id="UOGK01000205">
    <property type="protein sequence ID" value="VAX39171.1"/>
    <property type="molecule type" value="Genomic_DNA"/>
</dbReference>
<proteinExistence type="predicted"/>
<gene>
    <name evidence="2" type="ORF">MNBD_PLANCTO03-40</name>
</gene>
<evidence type="ECO:0000259" key="1">
    <source>
        <dbReference type="Pfam" id="PF24894"/>
    </source>
</evidence>
<feature type="domain" description="Glucose-1-phosphate adenylyltransferase/Bifunctional protein GlmU-like C-terminal hexapeptide" evidence="1">
    <location>
        <begin position="188"/>
        <end position="241"/>
    </location>
</feature>
<dbReference type="SUPFAM" id="SSF53448">
    <property type="entry name" value="Nucleotide-diphospho-sugar transferases"/>
    <property type="match status" value="1"/>
</dbReference>
<sequence>LLDRWQWAVSTLDRAGLAGDRLCLCGGSTPLPEHTPGSIKVVVDKSDYRGPAGSLRDACEEFGPETTIIAAEAARCCTIDLARMFGRHTTSGADITVGRNADQSPSGIYILSRSVLDSVPHAGFMDLKEQWLSKLIGEGCDVRVHELREAGALPLRTRAEFLYAMHVCSDEADHPDHAGLEPRVLSQTRRAGSVICEGAEVAPDAVLVDSLIMPGAKIEAGALLARCIVGTGCAVRAGQEIVDAVVGPNGITYDKASTQGAAR</sequence>
<feature type="non-terminal residue" evidence="2">
    <location>
        <position position="1"/>
    </location>
</feature>
<dbReference type="InterPro" id="IPR029044">
    <property type="entry name" value="Nucleotide-diphossugar_trans"/>
</dbReference>
<name>A0A3B1DJT1_9ZZZZ</name>
<dbReference type="InterPro" id="IPR056818">
    <property type="entry name" value="GlmU/GlgC-like_hexapep"/>
</dbReference>
<evidence type="ECO:0000313" key="2">
    <source>
        <dbReference type="EMBL" id="VAX39171.1"/>
    </source>
</evidence>
<dbReference type="Gene3D" id="2.160.10.10">
    <property type="entry name" value="Hexapeptide repeat proteins"/>
    <property type="match status" value="1"/>
</dbReference>
<dbReference type="PANTHER" id="PTHR22572">
    <property type="entry name" value="SUGAR-1-PHOSPHATE GUANYL TRANSFERASE"/>
    <property type="match status" value="1"/>
</dbReference>
<reference evidence="2" key="1">
    <citation type="submission" date="2018-06" db="EMBL/GenBank/DDBJ databases">
        <authorList>
            <person name="Zhirakovskaya E."/>
        </authorList>
    </citation>
    <scope>NUCLEOTIDE SEQUENCE</scope>
</reference>
<dbReference type="InterPro" id="IPR050486">
    <property type="entry name" value="Mannose-1P_guanyltransferase"/>
</dbReference>
<dbReference type="AlphaFoldDB" id="A0A3B1DJT1"/>
<organism evidence="2">
    <name type="scientific">hydrothermal vent metagenome</name>
    <dbReference type="NCBI Taxonomy" id="652676"/>
    <lineage>
        <taxon>unclassified sequences</taxon>
        <taxon>metagenomes</taxon>
        <taxon>ecological metagenomes</taxon>
    </lineage>
</organism>
<dbReference type="Pfam" id="PF24894">
    <property type="entry name" value="Hexapep_GlmU"/>
    <property type="match status" value="1"/>
</dbReference>